<keyword evidence="7 9" id="KW-0175">Coiled coil</keyword>
<evidence type="ECO:0000256" key="3">
    <source>
        <dbReference type="ARBA" id="ARBA00009291"/>
    </source>
</evidence>
<dbReference type="PANTHER" id="PTHR46507:SF1">
    <property type="entry name" value="AFADIN- AND ALPHA-ACTININ-BINDING PROTEIN"/>
    <property type="match status" value="1"/>
</dbReference>
<feature type="coiled-coil region" evidence="9">
    <location>
        <begin position="261"/>
        <end position="348"/>
    </location>
</feature>
<evidence type="ECO:0000256" key="6">
    <source>
        <dbReference type="ARBA" id="ARBA00022949"/>
    </source>
</evidence>
<dbReference type="OrthoDB" id="312015at2759"/>
<dbReference type="Proteomes" id="UP000233556">
    <property type="component" value="Unassembled WGS sequence"/>
</dbReference>
<evidence type="ECO:0000256" key="4">
    <source>
        <dbReference type="ARBA" id="ARBA00022490"/>
    </source>
</evidence>
<keyword evidence="6" id="KW-0965">Cell junction</keyword>
<evidence type="ECO:0000313" key="12">
    <source>
        <dbReference type="Proteomes" id="UP000233556"/>
    </source>
</evidence>
<sequence>MNAKGPSSPAARFSARITGGDVKLRCRGFGERKTDWQPQHKPSPLLLLNSTSGSTASPEQCYLQLKALQWRLVPKNVWIVAVGLPSAVLGTGTTLQTVASPVAMEMDLSSLKAGFLHLMGPAERKLTCTLPVFVAMGDWKTITVPVLSSDSKNIFEYTSEKKISAPSMNSQVLRLPLPSSKIMHSFFSAFCTEENIEQSISYLNRELTTLGFPSIYMESREKELNLISIINCMNELLVRQHKNLRAQEEVEMQHLKLSSDMDHLQNCYAKLKEQLELSKREIVGLQERDRQLQSKNRNLHQLLKNEKDEVQKLQNIISSRATQYNHDMKRKEREYNKLKERLHQLVMNKKDKKIAMEVLNYVGRADGKRGAWRTDKTEARNEEEMYKVLLSDYEQRQKQLLVENAELKKVLQQMKKEIISLLPPQKQKPKERSEDGPLINSLWGWGGSEDCQVTSVSSALGHQGSELPDRQISLDGKIFPVLSDLEEDIGELNKENMWELSCETVREQLTNSIRKQWRMLKNHVEKLDNQVSRVHSGALNEKDVISREDHELQTEKLELEIQQCKEMIKTQQQLLQLMSPCDDDTTLLLQDCYLLEERERLQEEWTLFREQKKNFEKERRSFTEAAIRLGLERKAFEEDRGAWLKQQFLSMSTDYKHSENVTTPSAFLGSSDQDNRLVKSTSQQRKPHCMLSGPVSAEPCQTPQYIIRNSSSAASKKPAGDSKPNQWVEGDKEETE</sequence>
<evidence type="ECO:0000256" key="1">
    <source>
        <dbReference type="ARBA" id="ARBA00004536"/>
    </source>
</evidence>
<evidence type="ECO:0000256" key="9">
    <source>
        <dbReference type="SAM" id="Coils"/>
    </source>
</evidence>
<reference evidence="12" key="2">
    <citation type="submission" date="2017-12" db="EMBL/GenBank/DDBJ databases">
        <title>Genome sequence of the Bar-tailed Godwit (Limosa lapponica baueri).</title>
        <authorList>
            <person name="Lima N.C.B."/>
            <person name="Parody-Merino A.M."/>
            <person name="Battley P.F."/>
            <person name="Fidler A.E."/>
            <person name="Prosdocimi F."/>
        </authorList>
    </citation>
    <scope>NUCLEOTIDE SEQUENCE [LARGE SCALE GENOMIC DNA]</scope>
</reference>
<evidence type="ECO:0000256" key="5">
    <source>
        <dbReference type="ARBA" id="ARBA00022889"/>
    </source>
</evidence>
<dbReference type="PANTHER" id="PTHR46507">
    <property type="entry name" value="AFADIN- AND ALPHA-ACTININ-BINDING PROTEIN"/>
    <property type="match status" value="1"/>
</dbReference>
<dbReference type="EMBL" id="KZ505655">
    <property type="protein sequence ID" value="PKU48339.1"/>
    <property type="molecule type" value="Genomic_DNA"/>
</dbReference>
<accession>A0A2I0UQM0</accession>
<keyword evidence="8" id="KW-0206">Cytoskeleton</keyword>
<reference evidence="12" key="1">
    <citation type="submission" date="2017-11" db="EMBL/GenBank/DDBJ databases">
        <authorList>
            <person name="Lima N.C."/>
            <person name="Parody-Merino A.M."/>
            <person name="Battley P.F."/>
            <person name="Fidler A.E."/>
            <person name="Prosdocimi F."/>
        </authorList>
    </citation>
    <scope>NUCLEOTIDE SEQUENCE [LARGE SCALE GENOMIC DNA]</scope>
</reference>
<dbReference type="GO" id="GO:0036064">
    <property type="term" value="C:ciliary basal body"/>
    <property type="evidence" value="ECO:0007669"/>
    <property type="project" value="TreeGrafter"/>
</dbReference>
<dbReference type="GO" id="GO:0034451">
    <property type="term" value="C:centriolar satellite"/>
    <property type="evidence" value="ECO:0007669"/>
    <property type="project" value="UniProtKB-SubCell"/>
</dbReference>
<keyword evidence="12" id="KW-1185">Reference proteome</keyword>
<feature type="coiled-coil region" evidence="9">
    <location>
        <begin position="547"/>
        <end position="574"/>
    </location>
</feature>
<dbReference type="GO" id="GO:0007155">
    <property type="term" value="P:cell adhesion"/>
    <property type="evidence" value="ECO:0007669"/>
    <property type="project" value="UniProtKB-KW"/>
</dbReference>
<proteinExistence type="inferred from homology"/>
<dbReference type="InterPro" id="IPR021622">
    <property type="entry name" value="Afadin/alpha-actinin-bd"/>
</dbReference>
<organism evidence="11 12">
    <name type="scientific">Limosa lapponica baueri</name>
    <dbReference type="NCBI Taxonomy" id="1758121"/>
    <lineage>
        <taxon>Eukaryota</taxon>
        <taxon>Metazoa</taxon>
        <taxon>Chordata</taxon>
        <taxon>Craniata</taxon>
        <taxon>Vertebrata</taxon>
        <taxon>Euteleostomi</taxon>
        <taxon>Archelosauria</taxon>
        <taxon>Archosauria</taxon>
        <taxon>Dinosauria</taxon>
        <taxon>Saurischia</taxon>
        <taxon>Theropoda</taxon>
        <taxon>Coelurosauria</taxon>
        <taxon>Aves</taxon>
        <taxon>Neognathae</taxon>
        <taxon>Neoaves</taxon>
        <taxon>Charadriiformes</taxon>
        <taxon>Scolopacidae</taxon>
        <taxon>Limosa</taxon>
    </lineage>
</organism>
<evidence type="ECO:0000256" key="8">
    <source>
        <dbReference type="ARBA" id="ARBA00023212"/>
    </source>
</evidence>
<dbReference type="GO" id="GO:0005912">
    <property type="term" value="C:adherens junction"/>
    <property type="evidence" value="ECO:0007669"/>
    <property type="project" value="UniProtKB-SubCell"/>
</dbReference>
<dbReference type="AlphaFoldDB" id="A0A2I0UQM0"/>
<evidence type="ECO:0000313" key="11">
    <source>
        <dbReference type="EMBL" id="PKU48339.1"/>
    </source>
</evidence>
<comment type="similarity">
    <text evidence="3">Belongs to the ADIP family.</text>
</comment>
<gene>
    <name evidence="11" type="ORF">llap_1339</name>
</gene>
<feature type="coiled-coil region" evidence="9">
    <location>
        <begin position="390"/>
        <end position="417"/>
    </location>
</feature>
<feature type="region of interest" description="Disordered" evidence="10">
    <location>
        <begin position="663"/>
        <end position="736"/>
    </location>
</feature>
<dbReference type="InterPro" id="IPR052300">
    <property type="entry name" value="Adhesion_Centrosome_assoc"/>
</dbReference>
<evidence type="ECO:0000256" key="2">
    <source>
        <dbReference type="ARBA" id="ARBA00004607"/>
    </source>
</evidence>
<protein>
    <submittedName>
        <fullName evidence="11">Afadin-and alpha-actinin-binding protein isoform x1</fullName>
    </submittedName>
</protein>
<feature type="compositionally biased region" description="Polar residues" evidence="10">
    <location>
        <begin position="663"/>
        <end position="684"/>
    </location>
</feature>
<feature type="compositionally biased region" description="Polar residues" evidence="10">
    <location>
        <begin position="699"/>
        <end position="714"/>
    </location>
</feature>
<comment type="subcellular location">
    <subcellularLocation>
        <location evidence="1">Cell junction</location>
        <location evidence="1">Adherens junction</location>
    </subcellularLocation>
    <subcellularLocation>
        <location evidence="2">Cytoplasm</location>
        <location evidence="2">Cytoskeleton</location>
        <location evidence="2">Microtubule organizing center</location>
        <location evidence="2">Centrosome</location>
        <location evidence="2">Centriolar satellite</location>
    </subcellularLocation>
</comment>
<evidence type="ECO:0000256" key="10">
    <source>
        <dbReference type="SAM" id="MobiDB-lite"/>
    </source>
</evidence>
<keyword evidence="4" id="KW-0963">Cytoplasm</keyword>
<evidence type="ECO:0000256" key="7">
    <source>
        <dbReference type="ARBA" id="ARBA00023054"/>
    </source>
</evidence>
<keyword evidence="5" id="KW-0130">Cell adhesion</keyword>
<dbReference type="GO" id="GO:0035735">
    <property type="term" value="P:intraciliary transport involved in cilium assembly"/>
    <property type="evidence" value="ECO:0007669"/>
    <property type="project" value="TreeGrafter"/>
</dbReference>
<dbReference type="Pfam" id="PF11559">
    <property type="entry name" value="ADIP"/>
    <property type="match status" value="1"/>
</dbReference>
<name>A0A2I0UQM0_LIMLA</name>